<dbReference type="Gene3D" id="3.90.1150.200">
    <property type="match status" value="1"/>
</dbReference>
<comment type="caution">
    <text evidence="2">The sequence shown here is derived from an EMBL/GenBank/DDBJ whole genome shotgun (WGS) entry which is preliminary data.</text>
</comment>
<dbReference type="EMBL" id="JAWIIJ010000018">
    <property type="protein sequence ID" value="MDV2080731.1"/>
    <property type="molecule type" value="Genomic_DNA"/>
</dbReference>
<accession>A0ABU3W2T4</accession>
<feature type="domain" description="YdhG-like" evidence="1">
    <location>
        <begin position="23"/>
        <end position="120"/>
    </location>
</feature>
<protein>
    <submittedName>
        <fullName evidence="2">YdeI/OmpD-associated family protein</fullName>
    </submittedName>
</protein>
<keyword evidence="3" id="KW-1185">Reference proteome</keyword>
<reference evidence="2 3" key="1">
    <citation type="submission" date="2023-10" db="EMBL/GenBank/DDBJ databases">
        <title>Characteristics and mechanism of a salt-tolerant marine origin heterotrophic nitrifying- aerobic denitrifying bacteria Marinobacter xestospongiae HN1.</title>
        <authorList>
            <person name="Qi R."/>
        </authorList>
    </citation>
    <scope>NUCLEOTIDE SEQUENCE [LARGE SCALE GENOMIC DNA]</scope>
    <source>
        <strain evidence="2 3">HN1</strain>
    </source>
</reference>
<organism evidence="2 3">
    <name type="scientific">Marinobacter xestospongiae</name>
    <dbReference type="NCBI Taxonomy" id="994319"/>
    <lineage>
        <taxon>Bacteria</taxon>
        <taxon>Pseudomonadati</taxon>
        <taxon>Pseudomonadota</taxon>
        <taxon>Gammaproteobacteria</taxon>
        <taxon>Pseudomonadales</taxon>
        <taxon>Marinobacteraceae</taxon>
        <taxon>Marinobacter</taxon>
    </lineage>
</organism>
<dbReference type="PIRSF" id="PIRSF021308">
    <property type="entry name" value="UCP021308"/>
    <property type="match status" value="1"/>
</dbReference>
<sequence>MNQAQKTPSSLKVEQFLQAARQWRDEYQQLRAIVSRTPLEEGFKWGKPCYAIDGSNVVLIHGFKDFCALLFMKGALLKDPDQLLIAQTDNTQATRQIRFTSVEQIQALAPAIEACLLEAIEVERSGQQVEFKRTEDFDVPAEFQQRLDASPALKAAFEALTPGRQRGYLLHFAGARQASTRAARVDRCEPRILAGKGLNDR</sequence>
<evidence type="ECO:0000313" key="2">
    <source>
        <dbReference type="EMBL" id="MDV2080731.1"/>
    </source>
</evidence>
<proteinExistence type="predicted"/>
<name>A0ABU3W2T4_9GAMM</name>
<dbReference type="InterPro" id="IPR014922">
    <property type="entry name" value="YdhG-like"/>
</dbReference>
<dbReference type="RefSeq" id="WP_316975094.1">
    <property type="nucleotide sequence ID" value="NZ_JAWIIJ010000018.1"/>
</dbReference>
<dbReference type="Pfam" id="PF08818">
    <property type="entry name" value="DUF1801"/>
    <property type="match status" value="1"/>
</dbReference>
<evidence type="ECO:0000259" key="1">
    <source>
        <dbReference type="Pfam" id="PF08818"/>
    </source>
</evidence>
<dbReference type="InterPro" id="IPR016786">
    <property type="entry name" value="YdeI_bac"/>
</dbReference>
<gene>
    <name evidence="2" type="ORF">RYS15_18760</name>
</gene>
<evidence type="ECO:0000313" key="3">
    <source>
        <dbReference type="Proteomes" id="UP001269819"/>
    </source>
</evidence>
<dbReference type="Proteomes" id="UP001269819">
    <property type="component" value="Unassembled WGS sequence"/>
</dbReference>
<dbReference type="SUPFAM" id="SSF159888">
    <property type="entry name" value="YdhG-like"/>
    <property type="match status" value="1"/>
</dbReference>
<dbReference type="Pfam" id="PF13376">
    <property type="entry name" value="OmdA"/>
    <property type="match status" value="1"/>
</dbReference>